<gene>
    <name evidence="2" type="ORF">PAXRUDRAFT_170224</name>
</gene>
<dbReference type="InParanoid" id="A0A0D0DF90"/>
<feature type="compositionally biased region" description="Polar residues" evidence="1">
    <location>
        <begin position="36"/>
        <end position="45"/>
    </location>
</feature>
<reference evidence="2 3" key="1">
    <citation type="submission" date="2014-04" db="EMBL/GenBank/DDBJ databases">
        <authorList>
            <consortium name="DOE Joint Genome Institute"/>
            <person name="Kuo A."/>
            <person name="Kohler A."/>
            <person name="Jargeat P."/>
            <person name="Nagy L.G."/>
            <person name="Floudas D."/>
            <person name="Copeland A."/>
            <person name="Barry K.W."/>
            <person name="Cichocki N."/>
            <person name="Veneault-Fourrey C."/>
            <person name="LaButti K."/>
            <person name="Lindquist E.A."/>
            <person name="Lipzen A."/>
            <person name="Lundell T."/>
            <person name="Morin E."/>
            <person name="Murat C."/>
            <person name="Sun H."/>
            <person name="Tunlid A."/>
            <person name="Henrissat B."/>
            <person name="Grigoriev I.V."/>
            <person name="Hibbett D.S."/>
            <person name="Martin F."/>
            <person name="Nordberg H.P."/>
            <person name="Cantor M.N."/>
            <person name="Hua S.X."/>
        </authorList>
    </citation>
    <scope>NUCLEOTIDE SEQUENCE [LARGE SCALE GENOMIC DNA]</scope>
    <source>
        <strain evidence="2 3">Ve08.2h10</strain>
    </source>
</reference>
<feature type="region of interest" description="Disordered" evidence="1">
    <location>
        <begin position="1"/>
        <end position="46"/>
    </location>
</feature>
<evidence type="ECO:0000313" key="2">
    <source>
        <dbReference type="EMBL" id="KIK76340.1"/>
    </source>
</evidence>
<evidence type="ECO:0000256" key="1">
    <source>
        <dbReference type="SAM" id="MobiDB-lite"/>
    </source>
</evidence>
<accession>A0A0D0DF90</accession>
<keyword evidence="3" id="KW-1185">Reference proteome</keyword>
<sequence length="73" mass="7823">MQDITASTAATDPTTTNAKSAEPLEPVGALHEPQNGMDSPGSQPLSIRLEGEKCRPLSRHIEPNNVKTARVCR</sequence>
<name>A0A0D0DF90_9AGAM</name>
<dbReference type="HOGENOM" id="CLU_2705563_0_0_1"/>
<feature type="compositionally biased region" description="Low complexity" evidence="1">
    <location>
        <begin position="1"/>
        <end position="18"/>
    </location>
</feature>
<reference evidence="3" key="2">
    <citation type="submission" date="2015-01" db="EMBL/GenBank/DDBJ databases">
        <title>Evolutionary Origins and Diversification of the Mycorrhizal Mutualists.</title>
        <authorList>
            <consortium name="DOE Joint Genome Institute"/>
            <consortium name="Mycorrhizal Genomics Consortium"/>
            <person name="Kohler A."/>
            <person name="Kuo A."/>
            <person name="Nagy L.G."/>
            <person name="Floudas D."/>
            <person name="Copeland A."/>
            <person name="Barry K.W."/>
            <person name="Cichocki N."/>
            <person name="Veneault-Fourrey C."/>
            <person name="LaButti K."/>
            <person name="Lindquist E.A."/>
            <person name="Lipzen A."/>
            <person name="Lundell T."/>
            <person name="Morin E."/>
            <person name="Murat C."/>
            <person name="Riley R."/>
            <person name="Ohm R."/>
            <person name="Sun H."/>
            <person name="Tunlid A."/>
            <person name="Henrissat B."/>
            <person name="Grigoriev I.V."/>
            <person name="Hibbett D.S."/>
            <person name="Martin F."/>
        </authorList>
    </citation>
    <scope>NUCLEOTIDE SEQUENCE [LARGE SCALE GENOMIC DNA]</scope>
    <source>
        <strain evidence="3">Ve08.2h10</strain>
    </source>
</reference>
<dbReference type="Proteomes" id="UP000054538">
    <property type="component" value="Unassembled WGS sequence"/>
</dbReference>
<dbReference type="AlphaFoldDB" id="A0A0D0DF90"/>
<protein>
    <submittedName>
        <fullName evidence="2">Uncharacterized protein</fullName>
    </submittedName>
</protein>
<organism evidence="2 3">
    <name type="scientific">Paxillus rubicundulus Ve08.2h10</name>
    <dbReference type="NCBI Taxonomy" id="930991"/>
    <lineage>
        <taxon>Eukaryota</taxon>
        <taxon>Fungi</taxon>
        <taxon>Dikarya</taxon>
        <taxon>Basidiomycota</taxon>
        <taxon>Agaricomycotina</taxon>
        <taxon>Agaricomycetes</taxon>
        <taxon>Agaricomycetidae</taxon>
        <taxon>Boletales</taxon>
        <taxon>Paxilineae</taxon>
        <taxon>Paxillaceae</taxon>
        <taxon>Paxillus</taxon>
    </lineage>
</organism>
<evidence type="ECO:0000313" key="3">
    <source>
        <dbReference type="Proteomes" id="UP000054538"/>
    </source>
</evidence>
<proteinExistence type="predicted"/>
<dbReference type="EMBL" id="KN827540">
    <property type="protein sequence ID" value="KIK76340.1"/>
    <property type="molecule type" value="Genomic_DNA"/>
</dbReference>